<dbReference type="EMBL" id="JRES01000062">
    <property type="protein sequence ID" value="KNC34502.1"/>
    <property type="molecule type" value="Genomic_DNA"/>
</dbReference>
<sequence length="119" mass="13435">MYPVLTRTASKNVILQTGKTVCAHFLRYSSENSNEIELPPEPTTCCMSGCANCVWIEYAETVAKLMDGNCDQARQLVLNKIQDPNLKMFLAIELKNIQYNLEQSKNTNETESIDKDKGK</sequence>
<reference evidence="2 3" key="1">
    <citation type="journal article" date="2015" name="Nat. Commun.">
        <title>Lucilia cuprina genome unlocks parasitic fly biology to underpin future interventions.</title>
        <authorList>
            <person name="Anstead C.A."/>
            <person name="Korhonen P.K."/>
            <person name="Young N.D."/>
            <person name="Hall R.S."/>
            <person name="Jex A.R."/>
            <person name="Murali S.C."/>
            <person name="Hughes D.S."/>
            <person name="Lee S.F."/>
            <person name="Perry T."/>
            <person name="Stroehlein A.J."/>
            <person name="Ansell B.R."/>
            <person name="Breugelmans B."/>
            <person name="Hofmann A."/>
            <person name="Qu J."/>
            <person name="Dugan S."/>
            <person name="Lee S.L."/>
            <person name="Chao H."/>
            <person name="Dinh H."/>
            <person name="Han Y."/>
            <person name="Doddapaneni H.V."/>
            <person name="Worley K.C."/>
            <person name="Muzny D.M."/>
            <person name="Ioannidis P."/>
            <person name="Waterhouse R.M."/>
            <person name="Zdobnov E.M."/>
            <person name="James P.J."/>
            <person name="Bagnall N.H."/>
            <person name="Kotze A.C."/>
            <person name="Gibbs R.A."/>
            <person name="Richards S."/>
            <person name="Batterham P."/>
            <person name="Gasser R.B."/>
        </authorList>
    </citation>
    <scope>NUCLEOTIDE SEQUENCE [LARGE SCALE GENOMIC DNA]</scope>
    <source>
        <strain evidence="2 3">LS</strain>
        <tissue evidence="2">Full body</tissue>
    </source>
</reference>
<dbReference type="AlphaFoldDB" id="A0A0L0CQP6"/>
<keyword evidence="3" id="KW-1185">Reference proteome</keyword>
<dbReference type="InterPro" id="IPR039251">
    <property type="entry name" value="OXLD1"/>
</dbReference>
<name>A0A0L0CQP6_LUCCU</name>
<evidence type="ECO:0000313" key="3">
    <source>
        <dbReference type="Proteomes" id="UP000037069"/>
    </source>
</evidence>
<dbReference type="InterPro" id="IPR019180">
    <property type="entry name" value="Oxidoreductase-like_N"/>
</dbReference>
<dbReference type="Pfam" id="PF09791">
    <property type="entry name" value="Oxidored-like"/>
    <property type="match status" value="1"/>
</dbReference>
<dbReference type="PANTHER" id="PTHR21193:SF3">
    <property type="entry name" value="OXIDOREDUCTASE-LIKE DOMAIN-CONTAINING PROTEIN 1"/>
    <property type="match status" value="1"/>
</dbReference>
<organism evidence="2 3">
    <name type="scientific">Lucilia cuprina</name>
    <name type="common">Green bottle fly</name>
    <name type="synonym">Australian sheep blowfly</name>
    <dbReference type="NCBI Taxonomy" id="7375"/>
    <lineage>
        <taxon>Eukaryota</taxon>
        <taxon>Metazoa</taxon>
        <taxon>Ecdysozoa</taxon>
        <taxon>Arthropoda</taxon>
        <taxon>Hexapoda</taxon>
        <taxon>Insecta</taxon>
        <taxon>Pterygota</taxon>
        <taxon>Neoptera</taxon>
        <taxon>Endopterygota</taxon>
        <taxon>Diptera</taxon>
        <taxon>Brachycera</taxon>
        <taxon>Muscomorpha</taxon>
        <taxon>Oestroidea</taxon>
        <taxon>Calliphoridae</taxon>
        <taxon>Luciliinae</taxon>
        <taxon>Lucilia</taxon>
    </lineage>
</organism>
<proteinExistence type="predicted"/>
<feature type="non-terminal residue" evidence="2">
    <location>
        <position position="119"/>
    </location>
</feature>
<evidence type="ECO:0000259" key="1">
    <source>
        <dbReference type="Pfam" id="PF09791"/>
    </source>
</evidence>
<gene>
    <name evidence="2" type="ORF">FF38_02753</name>
</gene>
<feature type="domain" description="Oxidoreductase-like" evidence="1">
    <location>
        <begin position="39"/>
        <end position="63"/>
    </location>
</feature>
<accession>A0A0L0CQP6</accession>
<evidence type="ECO:0000313" key="2">
    <source>
        <dbReference type="EMBL" id="KNC34502.1"/>
    </source>
</evidence>
<dbReference type="PANTHER" id="PTHR21193">
    <property type="entry name" value="OXIDOREDUCTASE-LIKE DOMAIN-CONTAINING PROTEIN 1"/>
    <property type="match status" value="1"/>
</dbReference>
<dbReference type="Proteomes" id="UP000037069">
    <property type="component" value="Unassembled WGS sequence"/>
</dbReference>
<comment type="caution">
    <text evidence="2">The sequence shown here is derived from an EMBL/GenBank/DDBJ whole genome shotgun (WGS) entry which is preliminary data.</text>
</comment>
<dbReference type="GO" id="GO:0005739">
    <property type="term" value="C:mitochondrion"/>
    <property type="evidence" value="ECO:0007669"/>
    <property type="project" value="TreeGrafter"/>
</dbReference>
<dbReference type="OrthoDB" id="10064411at2759"/>
<protein>
    <recommendedName>
        <fullName evidence="1">Oxidoreductase-like domain-containing protein</fullName>
    </recommendedName>
</protein>